<protein>
    <recommendedName>
        <fullName evidence="7">NAD(P)(+)--arginine ADP-ribosyltransferase</fullName>
    </recommendedName>
</protein>
<dbReference type="PROSITE" id="PS51996">
    <property type="entry name" value="TR_MART"/>
    <property type="match status" value="1"/>
</dbReference>
<dbReference type="Pfam" id="PF13424">
    <property type="entry name" value="TPR_12"/>
    <property type="match status" value="2"/>
</dbReference>
<dbReference type="PANTHER" id="PTHR45641:SF19">
    <property type="entry name" value="NEPHROCYSTIN-3"/>
    <property type="match status" value="1"/>
</dbReference>
<dbReference type="InterPro" id="IPR011990">
    <property type="entry name" value="TPR-like_helical_dom_sf"/>
</dbReference>
<dbReference type="EMBL" id="CAJNOQ010003362">
    <property type="protein sequence ID" value="CAF1008609.1"/>
    <property type="molecule type" value="Genomic_DNA"/>
</dbReference>
<feature type="repeat" description="TPR" evidence="3">
    <location>
        <begin position="449"/>
        <end position="482"/>
    </location>
</feature>
<keyword evidence="2 3" id="KW-0802">TPR repeat</keyword>
<dbReference type="SUPFAM" id="SSF56399">
    <property type="entry name" value="ADP-ribosylation"/>
    <property type="match status" value="1"/>
</dbReference>
<dbReference type="InterPro" id="IPR019734">
    <property type="entry name" value="TPR_rpt"/>
</dbReference>
<accession>A0A814HEM9</accession>
<gene>
    <name evidence="4" type="ORF">GPM918_LOCUS14142</name>
    <name evidence="5" type="ORF">SRO942_LOCUS14143</name>
</gene>
<dbReference type="PANTHER" id="PTHR45641">
    <property type="entry name" value="TETRATRICOPEPTIDE REPEAT PROTEIN (AFU_ORTHOLOGUE AFUA_6G03870)"/>
    <property type="match status" value="1"/>
</dbReference>
<dbReference type="Gene3D" id="3.90.176.10">
    <property type="entry name" value="Toxin ADP-ribosyltransferase, Chain A, domain 1"/>
    <property type="match status" value="1"/>
</dbReference>
<evidence type="ECO:0000256" key="2">
    <source>
        <dbReference type="ARBA" id="ARBA00022803"/>
    </source>
</evidence>
<comment type="caution">
    <text evidence="4">The sequence shown here is derived from an EMBL/GenBank/DDBJ whole genome shotgun (WGS) entry which is preliminary data.</text>
</comment>
<organism evidence="4 6">
    <name type="scientific">Didymodactylos carnosus</name>
    <dbReference type="NCBI Taxonomy" id="1234261"/>
    <lineage>
        <taxon>Eukaryota</taxon>
        <taxon>Metazoa</taxon>
        <taxon>Spiralia</taxon>
        <taxon>Gnathifera</taxon>
        <taxon>Rotifera</taxon>
        <taxon>Eurotatoria</taxon>
        <taxon>Bdelloidea</taxon>
        <taxon>Philodinida</taxon>
        <taxon>Philodinidae</taxon>
        <taxon>Didymodactylos</taxon>
    </lineage>
</organism>
<feature type="repeat" description="TPR" evidence="3">
    <location>
        <begin position="572"/>
        <end position="605"/>
    </location>
</feature>
<sequence>MTTPNCVSTIWLNQNNEFYSFTHRFLTKIDRSLITFCDSDECIDYITNLKEDENHILLIISIQTQSSSTLLQLTRELPKIISVYILNSDEEEDPRSYGPLAKLSGTHAELRSLNYTFQQLSSLRRHYKERFLHEDFVITTSSTTVDPSCLTESIATFSPCLDAPKHQEAEFMYSSFLREILVDLDSSKEEMVDFCRQQCAANKKDLDLIDEFESTYASDKAIFWYTRPIFLFRQLNTALREQDVDTLYKLRYFIKDLHLQLKERYTAAHSMTETVYRGTMMKNSEFDKKIRFNVGGFFSVSSFLSTTFDQDVAKAFSDEPGVVSDEQGILFIISIDKTINKFIYADISEVSYFKGGEKEILFTMGAVFRIASIEETGKSYWEVTLELTGEQDEELKMLSGRIKKETFNPNPLHNWANLLLEMGHYTSAERYYHVLLEDALAAKYHPSLSGIYYKLGSVYYNMDQKTKAVEYYDRSLDGAVKDLPNSLPVLAMTYNNLGMLYCKQQDYEKAASYYKQALQIIGGNDPLQTATIFSNLGALYLECGDFPLALEIHEKSLKILLDNLPHNHPNIGMLYNNLGYTYLRQGDLDIALEHFKKSLDIKINSLGSQHPLLAAIYQNLVGLCFKQFKMSEACEYIRKKYEIDSKYLPADHPVIKQDLKLIGIIESYPQMSQIKKTLLEIFYRLAEL</sequence>
<evidence type="ECO:0000313" key="4">
    <source>
        <dbReference type="EMBL" id="CAF1008609.1"/>
    </source>
</evidence>
<proteinExistence type="predicted"/>
<dbReference type="Proteomes" id="UP000681722">
    <property type="component" value="Unassembled WGS sequence"/>
</dbReference>
<reference evidence="4" key="1">
    <citation type="submission" date="2021-02" db="EMBL/GenBank/DDBJ databases">
        <authorList>
            <person name="Nowell W R."/>
        </authorList>
    </citation>
    <scope>NUCLEOTIDE SEQUENCE</scope>
</reference>
<evidence type="ECO:0000313" key="6">
    <source>
        <dbReference type="Proteomes" id="UP000663829"/>
    </source>
</evidence>
<dbReference type="SUPFAM" id="SSF48452">
    <property type="entry name" value="TPR-like"/>
    <property type="match status" value="1"/>
</dbReference>
<evidence type="ECO:0000313" key="5">
    <source>
        <dbReference type="EMBL" id="CAF3779758.1"/>
    </source>
</evidence>
<evidence type="ECO:0000256" key="1">
    <source>
        <dbReference type="ARBA" id="ARBA00022737"/>
    </source>
</evidence>
<evidence type="ECO:0008006" key="7">
    <source>
        <dbReference type="Google" id="ProtNLM"/>
    </source>
</evidence>
<dbReference type="Gene3D" id="1.25.40.10">
    <property type="entry name" value="Tetratricopeptide repeat domain"/>
    <property type="match status" value="2"/>
</dbReference>
<evidence type="ECO:0000256" key="3">
    <source>
        <dbReference type="PROSITE-ProRule" id="PRU00339"/>
    </source>
</evidence>
<dbReference type="PROSITE" id="PS50005">
    <property type="entry name" value="TPR"/>
    <property type="match status" value="4"/>
</dbReference>
<dbReference type="Pfam" id="PF13181">
    <property type="entry name" value="TPR_8"/>
    <property type="match status" value="1"/>
</dbReference>
<dbReference type="AlphaFoldDB" id="A0A814HEM9"/>
<keyword evidence="6" id="KW-1185">Reference proteome</keyword>
<dbReference type="Proteomes" id="UP000663829">
    <property type="component" value="Unassembled WGS sequence"/>
</dbReference>
<dbReference type="SMART" id="SM00028">
    <property type="entry name" value="TPR"/>
    <property type="match status" value="5"/>
</dbReference>
<feature type="repeat" description="TPR" evidence="3">
    <location>
        <begin position="491"/>
        <end position="524"/>
    </location>
</feature>
<feature type="repeat" description="TPR" evidence="3">
    <location>
        <begin position="530"/>
        <end position="563"/>
    </location>
</feature>
<name>A0A814HEM9_9BILA</name>
<dbReference type="PROSITE" id="PS50293">
    <property type="entry name" value="TPR_REGION"/>
    <property type="match status" value="1"/>
</dbReference>
<keyword evidence="1" id="KW-0677">Repeat</keyword>
<dbReference type="EMBL" id="CAJOBC010003363">
    <property type="protein sequence ID" value="CAF3779758.1"/>
    <property type="molecule type" value="Genomic_DNA"/>
</dbReference>
<dbReference type="OrthoDB" id="6095748at2759"/>